<evidence type="ECO:0000259" key="1">
    <source>
        <dbReference type="PROSITE" id="PS51819"/>
    </source>
</evidence>
<evidence type="ECO:0000313" key="2">
    <source>
        <dbReference type="EMBL" id="GAA1235863.1"/>
    </source>
</evidence>
<keyword evidence="3" id="KW-1185">Reference proteome</keyword>
<dbReference type="Proteomes" id="UP001500037">
    <property type="component" value="Unassembled WGS sequence"/>
</dbReference>
<gene>
    <name evidence="2" type="ORF">GCM10009665_27630</name>
</gene>
<dbReference type="EMBL" id="BAAALF010000038">
    <property type="protein sequence ID" value="GAA1235863.1"/>
    <property type="molecule type" value="Genomic_DNA"/>
</dbReference>
<dbReference type="InterPro" id="IPR029068">
    <property type="entry name" value="Glyas_Bleomycin-R_OHBP_Dase"/>
</dbReference>
<dbReference type="InterPro" id="IPR037523">
    <property type="entry name" value="VOC_core"/>
</dbReference>
<dbReference type="InterPro" id="IPR004360">
    <property type="entry name" value="Glyas_Fos-R_dOase_dom"/>
</dbReference>
<organism evidence="2 3">
    <name type="scientific">Kitasatospora nipponensis</name>
    <dbReference type="NCBI Taxonomy" id="258049"/>
    <lineage>
        <taxon>Bacteria</taxon>
        <taxon>Bacillati</taxon>
        <taxon>Actinomycetota</taxon>
        <taxon>Actinomycetes</taxon>
        <taxon>Kitasatosporales</taxon>
        <taxon>Streptomycetaceae</taxon>
        <taxon>Kitasatospora</taxon>
    </lineage>
</organism>
<dbReference type="RefSeq" id="WP_344441775.1">
    <property type="nucleotide sequence ID" value="NZ_BAAALF010000038.1"/>
</dbReference>
<dbReference type="InterPro" id="IPR052164">
    <property type="entry name" value="Anthracycline_SecMetBiosynth"/>
</dbReference>
<dbReference type="PROSITE" id="PS51819">
    <property type="entry name" value="VOC"/>
    <property type="match status" value="2"/>
</dbReference>
<dbReference type="CDD" id="cd07247">
    <property type="entry name" value="SgaA_N_like"/>
    <property type="match status" value="2"/>
</dbReference>
<sequence length="274" mass="28144">MLTTDFVPGSPCWVDLGAADVAAATAFYTAVFDWEAEQFGPEEGGYLVLRLGGKPIGAIGRLTEEGARSAWMTYFTTADADATAQAVLKAGGSLRGEPFDADGAGRIAQLTDPQGGQFAVWQPGTMQGMEVTDTPGALCWVELYTTDAAGAKAFYGSVLGWQAGDMPMPGGDEGSYTILTPAGLPTDRMHGGLLQLPAEHLALTGGRPYWHPVFQSADCDASIAKVTANGGTLQMGPADVPGVGRLAVCVDPAGADFVLLTPSAPGTATTPGQA</sequence>
<name>A0ABN1W4Y7_9ACTN</name>
<dbReference type="Pfam" id="PF00903">
    <property type="entry name" value="Glyoxalase"/>
    <property type="match status" value="2"/>
</dbReference>
<comment type="caution">
    <text evidence="2">The sequence shown here is derived from an EMBL/GenBank/DDBJ whole genome shotgun (WGS) entry which is preliminary data.</text>
</comment>
<reference evidence="2 3" key="1">
    <citation type="journal article" date="2019" name="Int. J. Syst. Evol. Microbiol.">
        <title>The Global Catalogue of Microorganisms (GCM) 10K type strain sequencing project: providing services to taxonomists for standard genome sequencing and annotation.</title>
        <authorList>
            <consortium name="The Broad Institute Genomics Platform"/>
            <consortium name="The Broad Institute Genome Sequencing Center for Infectious Disease"/>
            <person name="Wu L."/>
            <person name="Ma J."/>
        </authorList>
    </citation>
    <scope>NUCLEOTIDE SEQUENCE [LARGE SCALE GENOMIC DNA]</scope>
    <source>
        <strain evidence="2 3">JCM 13004</strain>
    </source>
</reference>
<dbReference type="PANTHER" id="PTHR33993">
    <property type="entry name" value="GLYOXALASE-RELATED"/>
    <property type="match status" value="1"/>
</dbReference>
<dbReference type="Gene3D" id="3.10.180.10">
    <property type="entry name" value="2,3-Dihydroxybiphenyl 1,2-Dioxygenase, domain 1"/>
    <property type="match status" value="2"/>
</dbReference>
<proteinExistence type="predicted"/>
<accession>A0ABN1W4Y7</accession>
<feature type="domain" description="VOC" evidence="1">
    <location>
        <begin position="10"/>
        <end position="123"/>
    </location>
</feature>
<dbReference type="PANTHER" id="PTHR33993:SF10">
    <property type="entry name" value="CONSERVED PROTEIN"/>
    <property type="match status" value="1"/>
</dbReference>
<feature type="domain" description="VOC" evidence="1">
    <location>
        <begin position="137"/>
        <end position="262"/>
    </location>
</feature>
<protein>
    <submittedName>
        <fullName evidence="2">VOC family protein</fullName>
    </submittedName>
</protein>
<dbReference type="SUPFAM" id="SSF54593">
    <property type="entry name" value="Glyoxalase/Bleomycin resistance protein/Dihydroxybiphenyl dioxygenase"/>
    <property type="match status" value="2"/>
</dbReference>
<evidence type="ECO:0000313" key="3">
    <source>
        <dbReference type="Proteomes" id="UP001500037"/>
    </source>
</evidence>